<evidence type="ECO:0000259" key="6">
    <source>
        <dbReference type="SMART" id="SM00220"/>
    </source>
</evidence>
<keyword evidence="4" id="KW-0418">Kinase</keyword>
<dbReference type="AlphaFoldDB" id="A0A3E2HPM3"/>
<dbReference type="GO" id="GO:0004674">
    <property type="term" value="F:protein serine/threonine kinase activity"/>
    <property type="evidence" value="ECO:0007669"/>
    <property type="project" value="UniProtKB-KW"/>
</dbReference>
<dbReference type="GO" id="GO:0005524">
    <property type="term" value="F:ATP binding"/>
    <property type="evidence" value="ECO:0007669"/>
    <property type="project" value="UniProtKB-KW"/>
</dbReference>
<dbReference type="GO" id="GO:0005634">
    <property type="term" value="C:nucleus"/>
    <property type="evidence" value="ECO:0007669"/>
    <property type="project" value="TreeGrafter"/>
</dbReference>
<gene>
    <name evidence="7" type="ORF">B7463_g1024</name>
</gene>
<evidence type="ECO:0000313" key="8">
    <source>
        <dbReference type="Proteomes" id="UP000258309"/>
    </source>
</evidence>
<dbReference type="PANTHER" id="PTHR45646:SF11">
    <property type="entry name" value="SERINE_THREONINE-PROTEIN KINASE DOA"/>
    <property type="match status" value="1"/>
</dbReference>
<evidence type="ECO:0000256" key="2">
    <source>
        <dbReference type="ARBA" id="ARBA00022679"/>
    </source>
</evidence>
<protein>
    <recommendedName>
        <fullName evidence="6">Protein kinase domain-containing protein</fullName>
    </recommendedName>
</protein>
<feature type="domain" description="Protein kinase" evidence="6">
    <location>
        <begin position="5"/>
        <end position="212"/>
    </location>
</feature>
<dbReference type="PANTHER" id="PTHR45646">
    <property type="entry name" value="SERINE/THREONINE-PROTEIN KINASE DOA-RELATED"/>
    <property type="match status" value="1"/>
</dbReference>
<keyword evidence="2" id="KW-0808">Transferase</keyword>
<comment type="caution">
    <text evidence="7">The sequence shown here is derived from an EMBL/GenBank/DDBJ whole genome shotgun (WGS) entry which is preliminary data.</text>
</comment>
<evidence type="ECO:0000256" key="1">
    <source>
        <dbReference type="ARBA" id="ARBA00022527"/>
    </source>
</evidence>
<sequence>MTADCTERSAELYNLQQLNELTQGNKHIVQILDHFIHQGPNGDHQCLVFELLGPSVNMISEDYRATGERLATNTIIRMSRQLLEAISFMHEAGLAHGGLVTRRPYDLLFLFLSTPFMSLGNDDELLVRQMIDFVEPLPTEWIPKWEYMKLNSNLKPATKLSENATSSKSKREQKFNEKVQKPALKHLLLVIKGLMRFRPSDRISASQALDLLRSEEHENCDDSDSSTSS</sequence>
<evidence type="ECO:0000256" key="4">
    <source>
        <dbReference type="ARBA" id="ARBA00022777"/>
    </source>
</evidence>
<feature type="non-terminal residue" evidence="7">
    <location>
        <position position="1"/>
    </location>
</feature>
<evidence type="ECO:0000313" key="7">
    <source>
        <dbReference type="EMBL" id="RFU35315.1"/>
    </source>
</evidence>
<evidence type="ECO:0000256" key="5">
    <source>
        <dbReference type="ARBA" id="ARBA00022840"/>
    </source>
</evidence>
<keyword evidence="3" id="KW-0547">Nucleotide-binding</keyword>
<dbReference type="InterPro" id="IPR000719">
    <property type="entry name" value="Prot_kinase_dom"/>
</dbReference>
<dbReference type="InterPro" id="IPR051175">
    <property type="entry name" value="CLK_kinases"/>
</dbReference>
<dbReference type="InterPro" id="IPR011009">
    <property type="entry name" value="Kinase-like_dom_sf"/>
</dbReference>
<keyword evidence="8" id="KW-1185">Reference proteome</keyword>
<accession>A0A3E2HPM3</accession>
<proteinExistence type="predicted"/>
<feature type="non-terminal residue" evidence="7">
    <location>
        <position position="229"/>
    </location>
</feature>
<dbReference type="Gene3D" id="3.30.200.20">
    <property type="entry name" value="Phosphorylase Kinase, domain 1"/>
    <property type="match status" value="1"/>
</dbReference>
<dbReference type="OrthoDB" id="5979581at2759"/>
<dbReference type="SUPFAM" id="SSF56112">
    <property type="entry name" value="Protein kinase-like (PK-like)"/>
    <property type="match status" value="1"/>
</dbReference>
<dbReference type="STRING" id="5539.A0A3E2HPM3"/>
<keyword evidence="1" id="KW-0723">Serine/threonine-protein kinase</keyword>
<dbReference type="GO" id="GO:0043484">
    <property type="term" value="P:regulation of RNA splicing"/>
    <property type="evidence" value="ECO:0007669"/>
    <property type="project" value="TreeGrafter"/>
</dbReference>
<evidence type="ECO:0000256" key="3">
    <source>
        <dbReference type="ARBA" id="ARBA00022741"/>
    </source>
</evidence>
<reference evidence="7 8" key="1">
    <citation type="submission" date="2018-05" db="EMBL/GenBank/DDBJ databases">
        <title>Draft genome sequence of Scytalidium lignicola DSM 105466, a ubiquitous saprotrophic fungus.</title>
        <authorList>
            <person name="Buettner E."/>
            <person name="Gebauer A.M."/>
            <person name="Hofrichter M."/>
            <person name="Liers C."/>
            <person name="Kellner H."/>
        </authorList>
    </citation>
    <scope>NUCLEOTIDE SEQUENCE [LARGE SCALE GENOMIC DNA]</scope>
    <source>
        <strain evidence="7 8">DSM 105466</strain>
    </source>
</reference>
<keyword evidence="5" id="KW-0067">ATP-binding</keyword>
<dbReference type="EMBL" id="NCSJ02000010">
    <property type="protein sequence ID" value="RFU35315.1"/>
    <property type="molecule type" value="Genomic_DNA"/>
</dbReference>
<dbReference type="Proteomes" id="UP000258309">
    <property type="component" value="Unassembled WGS sequence"/>
</dbReference>
<dbReference type="SMART" id="SM00220">
    <property type="entry name" value="S_TKc"/>
    <property type="match status" value="1"/>
</dbReference>
<dbReference type="Gene3D" id="1.10.510.10">
    <property type="entry name" value="Transferase(Phosphotransferase) domain 1"/>
    <property type="match status" value="2"/>
</dbReference>
<name>A0A3E2HPM3_SCYLI</name>
<organism evidence="7 8">
    <name type="scientific">Scytalidium lignicola</name>
    <name type="common">Hyphomycete</name>
    <dbReference type="NCBI Taxonomy" id="5539"/>
    <lineage>
        <taxon>Eukaryota</taxon>
        <taxon>Fungi</taxon>
        <taxon>Dikarya</taxon>
        <taxon>Ascomycota</taxon>
        <taxon>Pezizomycotina</taxon>
        <taxon>Leotiomycetes</taxon>
        <taxon>Leotiomycetes incertae sedis</taxon>
        <taxon>Scytalidium</taxon>
    </lineage>
</organism>